<name>A0A017RWM2_9CLOT</name>
<dbReference type="InterPro" id="IPR000897">
    <property type="entry name" value="SRP54_GTPase_dom"/>
</dbReference>
<dbReference type="OrthoDB" id="9778554at2"/>
<keyword evidence="15" id="KW-0282">Flagellum</keyword>
<keyword evidence="7" id="KW-1005">Bacterial flagellum biogenesis</keyword>
<evidence type="ECO:0000256" key="7">
    <source>
        <dbReference type="ARBA" id="ARBA00022795"/>
    </source>
</evidence>
<dbReference type="SUPFAM" id="SSF52540">
    <property type="entry name" value="P-loop containing nucleoside triphosphate hydrolases"/>
    <property type="match status" value="1"/>
</dbReference>
<evidence type="ECO:0000256" key="12">
    <source>
        <dbReference type="ARBA" id="ARBA00025337"/>
    </source>
</evidence>
<dbReference type="Pfam" id="PF00448">
    <property type="entry name" value="SRP54"/>
    <property type="match status" value="1"/>
</dbReference>
<gene>
    <name evidence="15" type="ORF">Q428_06110</name>
</gene>
<dbReference type="RefSeq" id="WP_035379082.1">
    <property type="nucleotide sequence ID" value="NZ_AZQP01000013.1"/>
</dbReference>
<feature type="domain" description="SRP54-type proteins GTP-binding" evidence="14">
    <location>
        <begin position="159"/>
        <end position="350"/>
    </location>
</feature>
<evidence type="ECO:0000256" key="11">
    <source>
        <dbReference type="ARBA" id="ARBA00023225"/>
    </source>
</evidence>
<dbReference type="SMART" id="SM00962">
    <property type="entry name" value="SRP54"/>
    <property type="match status" value="1"/>
</dbReference>
<keyword evidence="15" id="KW-0969">Cilium</keyword>
<evidence type="ECO:0000256" key="2">
    <source>
        <dbReference type="ARBA" id="ARBA00008531"/>
    </source>
</evidence>
<proteinExistence type="inferred from homology"/>
<dbReference type="PANTHER" id="PTHR43134:SF3">
    <property type="entry name" value="FLAGELLAR BIOSYNTHESIS PROTEIN FLHF"/>
    <property type="match status" value="1"/>
</dbReference>
<dbReference type="GO" id="GO:0005047">
    <property type="term" value="F:signal recognition particle binding"/>
    <property type="evidence" value="ECO:0007669"/>
    <property type="project" value="TreeGrafter"/>
</dbReference>
<dbReference type="FunFam" id="3.40.50.300:FF:000695">
    <property type="entry name" value="Flagellar biosynthesis regulator FlhF"/>
    <property type="match status" value="1"/>
</dbReference>
<dbReference type="AlphaFoldDB" id="A0A017RWM2"/>
<protein>
    <recommendedName>
        <fullName evidence="3 13">Flagellar biosynthesis protein FlhF</fullName>
    </recommendedName>
</protein>
<comment type="subcellular location">
    <subcellularLocation>
        <location evidence="1">Cell membrane</location>
        <topology evidence="1">Peripheral membrane protein</topology>
        <orientation evidence="1">Cytoplasmic side</orientation>
    </subcellularLocation>
</comment>
<evidence type="ECO:0000256" key="6">
    <source>
        <dbReference type="ARBA" id="ARBA00022741"/>
    </source>
</evidence>
<comment type="function">
    <text evidence="12">Necessary for flagellar biosynthesis. May be involved in translocation of the flagellum.</text>
</comment>
<keyword evidence="10" id="KW-0472">Membrane</keyword>
<keyword evidence="4" id="KW-0813">Transport</keyword>
<evidence type="ECO:0000256" key="3">
    <source>
        <dbReference type="ARBA" id="ARBA00014919"/>
    </source>
</evidence>
<dbReference type="Proteomes" id="UP000019681">
    <property type="component" value="Unassembled WGS sequence"/>
</dbReference>
<dbReference type="GO" id="GO:0006614">
    <property type="term" value="P:SRP-dependent cotranslational protein targeting to membrane"/>
    <property type="evidence" value="ECO:0007669"/>
    <property type="project" value="UniProtKB-UniRule"/>
</dbReference>
<evidence type="ECO:0000313" key="15">
    <source>
        <dbReference type="EMBL" id="EYE88809.1"/>
    </source>
</evidence>
<dbReference type="Gene3D" id="1.20.120.1380">
    <property type="entry name" value="Flagellar FlhF biosynthesis protein, N domain"/>
    <property type="match status" value="1"/>
</dbReference>
<evidence type="ECO:0000256" key="10">
    <source>
        <dbReference type="ARBA" id="ARBA00023136"/>
    </source>
</evidence>
<keyword evidence="5" id="KW-1003">Cell membrane</keyword>
<comment type="caution">
    <text evidence="15">The sequence shown here is derived from an EMBL/GenBank/DDBJ whole genome shotgun (WGS) entry which is preliminary data.</text>
</comment>
<evidence type="ECO:0000259" key="14">
    <source>
        <dbReference type="SMART" id="SM00962"/>
    </source>
</evidence>
<keyword evidence="8" id="KW-0653">Protein transport</keyword>
<evidence type="ECO:0000256" key="9">
    <source>
        <dbReference type="ARBA" id="ARBA00023134"/>
    </source>
</evidence>
<keyword evidence="6" id="KW-0547">Nucleotide-binding</keyword>
<evidence type="ECO:0000256" key="1">
    <source>
        <dbReference type="ARBA" id="ARBA00004413"/>
    </source>
</evidence>
<dbReference type="GO" id="GO:0005886">
    <property type="term" value="C:plasma membrane"/>
    <property type="evidence" value="ECO:0007669"/>
    <property type="project" value="UniProtKB-SubCell"/>
</dbReference>
<accession>A0A017RWM2</accession>
<keyword evidence="9" id="KW-0342">GTP-binding</keyword>
<reference evidence="15 16" key="1">
    <citation type="journal article" date="2014" name="Genome Announc.">
        <title>Draft Genome Sequence of Fervidicella metallireducens Strain AeBT, an Iron-Reducing Thermoanaerobe from the Great Artesian Basin.</title>
        <authorList>
            <person name="Patel B.K."/>
        </authorList>
    </citation>
    <scope>NUCLEOTIDE SEQUENCE [LARGE SCALE GENOMIC DNA]</scope>
    <source>
        <strain evidence="15 16">AeB</strain>
    </source>
</reference>
<sequence>MIIKRYVVDNMNEAMIKIRYELGSEAVIVSQRKIKQKGLIGIFKKKKLEVTAAVDDKPKKNVAEQPKNNEKDVYKEIDELKSMIQSIVEKKDNVSVKKESKNKFKQKLIENDILEEIVDDLLNVVREKYKDKRLNASIYEKEIYKALEEIIKVDEKVEGRIQVFVGPTGVGKTTTIAKLASHYTLYQNKKVGLVTIDTYRIGAVEQLKTYAEILGVPFGVILTSKDIPEVMEKMKDCDIILVDTMGRNSKNTMQISEIRKFIEELRADKTYLVVSMTTKQKDLASIIDNYKIVNYNSMILTKVDETDVCGSILTCIKKGNVPVSYLTFGQNVPEDIETAKKDKLARLILGADN</sequence>
<dbReference type="GO" id="GO:0015031">
    <property type="term" value="P:protein transport"/>
    <property type="evidence" value="ECO:0007669"/>
    <property type="project" value="UniProtKB-KW"/>
</dbReference>
<keyword evidence="11" id="KW-1006">Bacterial flagellum protein export</keyword>
<dbReference type="InterPro" id="IPR027417">
    <property type="entry name" value="P-loop_NTPase"/>
</dbReference>
<dbReference type="Gene3D" id="3.40.50.300">
    <property type="entry name" value="P-loop containing nucleotide triphosphate hydrolases"/>
    <property type="match status" value="1"/>
</dbReference>
<evidence type="ECO:0000256" key="5">
    <source>
        <dbReference type="ARBA" id="ARBA00022475"/>
    </source>
</evidence>
<dbReference type="GO" id="GO:0044781">
    <property type="term" value="P:bacterial-type flagellum organization"/>
    <property type="evidence" value="ECO:0007669"/>
    <property type="project" value="UniProtKB-UniRule"/>
</dbReference>
<keyword evidence="15" id="KW-0966">Cell projection</keyword>
<dbReference type="CDD" id="cd17873">
    <property type="entry name" value="FlhF"/>
    <property type="match status" value="1"/>
</dbReference>
<evidence type="ECO:0000256" key="8">
    <source>
        <dbReference type="ARBA" id="ARBA00022927"/>
    </source>
</evidence>
<evidence type="ECO:0000256" key="4">
    <source>
        <dbReference type="ARBA" id="ARBA00022448"/>
    </source>
</evidence>
<dbReference type="GO" id="GO:0005525">
    <property type="term" value="F:GTP binding"/>
    <property type="evidence" value="ECO:0007669"/>
    <property type="project" value="UniProtKB-UniRule"/>
</dbReference>
<dbReference type="InterPro" id="IPR020006">
    <property type="entry name" value="FlhF"/>
</dbReference>
<evidence type="ECO:0000313" key="16">
    <source>
        <dbReference type="Proteomes" id="UP000019681"/>
    </source>
</evidence>
<dbReference type="STRING" id="1403537.Q428_06110"/>
<dbReference type="GO" id="GO:0003924">
    <property type="term" value="F:GTPase activity"/>
    <property type="evidence" value="ECO:0007669"/>
    <property type="project" value="UniProtKB-UniRule"/>
</dbReference>
<comment type="similarity">
    <text evidence="2">Belongs to the GTP-binding SRP family.</text>
</comment>
<dbReference type="NCBIfam" id="TIGR03499">
    <property type="entry name" value="FlhF"/>
    <property type="match status" value="1"/>
</dbReference>
<dbReference type="InterPro" id="IPR047040">
    <property type="entry name" value="FlhF__GTPase_dom"/>
</dbReference>
<evidence type="ECO:0000256" key="13">
    <source>
        <dbReference type="NCBIfam" id="TIGR03499"/>
    </source>
</evidence>
<keyword evidence="16" id="KW-1185">Reference proteome</keyword>
<dbReference type="EMBL" id="AZQP01000013">
    <property type="protein sequence ID" value="EYE88809.1"/>
    <property type="molecule type" value="Genomic_DNA"/>
</dbReference>
<organism evidence="15 16">
    <name type="scientific">Fervidicella metallireducens AeB</name>
    <dbReference type="NCBI Taxonomy" id="1403537"/>
    <lineage>
        <taxon>Bacteria</taxon>
        <taxon>Bacillati</taxon>
        <taxon>Bacillota</taxon>
        <taxon>Clostridia</taxon>
        <taxon>Eubacteriales</taxon>
        <taxon>Clostridiaceae</taxon>
        <taxon>Fervidicella</taxon>
    </lineage>
</organism>
<dbReference type="PANTHER" id="PTHR43134">
    <property type="entry name" value="SIGNAL RECOGNITION PARTICLE RECEPTOR SUBUNIT ALPHA"/>
    <property type="match status" value="1"/>
</dbReference>